<evidence type="ECO:0000313" key="8">
    <source>
        <dbReference type="Proteomes" id="UP001149009"/>
    </source>
</evidence>
<dbReference type="Proteomes" id="UP001149009">
    <property type="component" value="Unassembled WGS sequence"/>
</dbReference>
<dbReference type="Pfam" id="PF00127">
    <property type="entry name" value="Copper-bind"/>
    <property type="match status" value="1"/>
</dbReference>
<sequence length="173" mass="18273">MLNRRKAIGMGGGFFAALALPAFPASAEAVAEIVMGGRVGGSHVWFDPVGLLVQPGQMVRWINRDPGNAHTATAYHPANSGKPNRIPPGAQPWDSGYLLPDESFSVKLTVPGVYDYFCIPHEQAGMVGRIIVGAPPTDGWQSASAADDGLPQAALQAFPAVEEIMAKGRVEPR</sequence>
<evidence type="ECO:0000256" key="1">
    <source>
        <dbReference type="ARBA" id="ARBA00022448"/>
    </source>
</evidence>
<keyword evidence="4" id="KW-0186">Copper</keyword>
<dbReference type="PROSITE" id="PS51318">
    <property type="entry name" value="TAT"/>
    <property type="match status" value="1"/>
</dbReference>
<dbReference type="InterPro" id="IPR008972">
    <property type="entry name" value="Cupredoxin"/>
</dbReference>
<keyword evidence="5" id="KW-0732">Signal</keyword>
<dbReference type="GO" id="GO:0005507">
    <property type="term" value="F:copper ion binding"/>
    <property type="evidence" value="ECO:0007669"/>
    <property type="project" value="InterPro"/>
</dbReference>
<dbReference type="Gene3D" id="2.60.40.420">
    <property type="entry name" value="Cupredoxins - blue copper proteins"/>
    <property type="match status" value="1"/>
</dbReference>
<dbReference type="InterPro" id="IPR000923">
    <property type="entry name" value="BlueCu_1"/>
</dbReference>
<dbReference type="PANTHER" id="PTHR36507:SF1">
    <property type="entry name" value="BLL1555 PROTEIN"/>
    <property type="match status" value="1"/>
</dbReference>
<keyword evidence="2" id="KW-0479">Metal-binding</keyword>
<evidence type="ECO:0000259" key="6">
    <source>
        <dbReference type="Pfam" id="PF00127"/>
    </source>
</evidence>
<evidence type="ECO:0000256" key="4">
    <source>
        <dbReference type="ARBA" id="ARBA00023008"/>
    </source>
</evidence>
<dbReference type="GO" id="GO:0009055">
    <property type="term" value="F:electron transfer activity"/>
    <property type="evidence" value="ECO:0007669"/>
    <property type="project" value="InterPro"/>
</dbReference>
<feature type="chain" id="PRO_5040883633" evidence="5">
    <location>
        <begin position="28"/>
        <end position="173"/>
    </location>
</feature>
<organism evidence="7 8">
    <name type="scientific">Chelativorans petroleitrophicus</name>
    <dbReference type="NCBI Taxonomy" id="2975484"/>
    <lineage>
        <taxon>Bacteria</taxon>
        <taxon>Pseudomonadati</taxon>
        <taxon>Pseudomonadota</taxon>
        <taxon>Alphaproteobacteria</taxon>
        <taxon>Hyphomicrobiales</taxon>
        <taxon>Phyllobacteriaceae</taxon>
        <taxon>Chelativorans</taxon>
    </lineage>
</organism>
<accession>A0A9X2X8N1</accession>
<evidence type="ECO:0000256" key="3">
    <source>
        <dbReference type="ARBA" id="ARBA00022982"/>
    </source>
</evidence>
<feature type="domain" description="Blue (type 1) copper" evidence="6">
    <location>
        <begin position="42"/>
        <end position="132"/>
    </location>
</feature>
<comment type="caution">
    <text evidence="7">The sequence shown here is derived from an EMBL/GenBank/DDBJ whole genome shotgun (WGS) entry which is preliminary data.</text>
</comment>
<reference evidence="7" key="1">
    <citation type="submission" date="2022-08" db="EMBL/GenBank/DDBJ databases">
        <title>Chelativorans sichuanense sp. nov., a paraffin oil-degrading bacterium isolated from a mixture of oil-based drill cuttings and paddy soil.</title>
        <authorList>
            <person name="Yu J."/>
            <person name="Liu H."/>
            <person name="Chen Q."/>
        </authorList>
    </citation>
    <scope>NUCLEOTIDE SEQUENCE</scope>
    <source>
        <strain evidence="7">SCAU 2101</strain>
    </source>
</reference>
<dbReference type="SUPFAM" id="SSF49503">
    <property type="entry name" value="Cupredoxins"/>
    <property type="match status" value="1"/>
</dbReference>
<dbReference type="AlphaFoldDB" id="A0A9X2X8N1"/>
<feature type="signal peptide" evidence="5">
    <location>
        <begin position="1"/>
        <end position="27"/>
    </location>
</feature>
<dbReference type="PROSITE" id="PS00196">
    <property type="entry name" value="COPPER_BLUE"/>
    <property type="match status" value="1"/>
</dbReference>
<protein>
    <submittedName>
        <fullName evidence="7">Plastocyanin/azurin family copper-binding protein</fullName>
    </submittedName>
</protein>
<evidence type="ECO:0000256" key="2">
    <source>
        <dbReference type="ARBA" id="ARBA00022723"/>
    </source>
</evidence>
<keyword evidence="3" id="KW-0249">Electron transport</keyword>
<dbReference type="RefSeq" id="WP_261516386.1">
    <property type="nucleotide sequence ID" value="NZ_JAODNV010000015.1"/>
</dbReference>
<proteinExistence type="predicted"/>
<dbReference type="InterPro" id="IPR006311">
    <property type="entry name" value="TAT_signal"/>
</dbReference>
<keyword evidence="1" id="KW-0813">Transport</keyword>
<dbReference type="PANTHER" id="PTHR36507">
    <property type="entry name" value="BLL1555 PROTEIN"/>
    <property type="match status" value="1"/>
</dbReference>
<keyword evidence="8" id="KW-1185">Reference proteome</keyword>
<gene>
    <name evidence="7" type="ORF">NYR54_13920</name>
</gene>
<dbReference type="InterPro" id="IPR028871">
    <property type="entry name" value="BlueCu_1_BS"/>
</dbReference>
<dbReference type="InterPro" id="IPR052721">
    <property type="entry name" value="ET_Amicyanin"/>
</dbReference>
<evidence type="ECO:0000313" key="7">
    <source>
        <dbReference type="EMBL" id="MCT8991377.1"/>
    </source>
</evidence>
<evidence type="ECO:0000256" key="5">
    <source>
        <dbReference type="SAM" id="SignalP"/>
    </source>
</evidence>
<name>A0A9X2X8N1_9HYPH</name>
<dbReference type="CDD" id="cd04220">
    <property type="entry name" value="Halocyanin"/>
    <property type="match status" value="1"/>
</dbReference>
<dbReference type="EMBL" id="JAODNV010000015">
    <property type="protein sequence ID" value="MCT8991377.1"/>
    <property type="molecule type" value="Genomic_DNA"/>
</dbReference>